<dbReference type="EMBL" id="KB742659">
    <property type="protein sequence ID" value="EOB05811.1"/>
    <property type="molecule type" value="Genomic_DNA"/>
</dbReference>
<reference evidence="3" key="1">
    <citation type="journal article" date="2013" name="Nat. Genet.">
        <title>The duck genome and transcriptome provide insight into an avian influenza virus reservoir species.</title>
        <authorList>
            <person name="Huang Y."/>
            <person name="Li Y."/>
            <person name="Burt D.W."/>
            <person name="Chen H."/>
            <person name="Zhang Y."/>
            <person name="Qian W."/>
            <person name="Kim H."/>
            <person name="Gan S."/>
            <person name="Zhao Y."/>
            <person name="Li J."/>
            <person name="Yi K."/>
            <person name="Feng H."/>
            <person name="Zhu P."/>
            <person name="Li B."/>
            <person name="Liu Q."/>
            <person name="Fairley S."/>
            <person name="Magor K.E."/>
            <person name="Du Z."/>
            <person name="Hu X."/>
            <person name="Goodman L."/>
            <person name="Tafer H."/>
            <person name="Vignal A."/>
            <person name="Lee T."/>
            <person name="Kim K.W."/>
            <person name="Sheng Z."/>
            <person name="An Y."/>
            <person name="Searle S."/>
            <person name="Herrero J."/>
            <person name="Groenen M.A."/>
            <person name="Crooijmans R.P."/>
            <person name="Faraut T."/>
            <person name="Cai Q."/>
            <person name="Webster R.G."/>
            <person name="Aldridge J.R."/>
            <person name="Warren W.C."/>
            <person name="Bartschat S."/>
            <person name="Kehr S."/>
            <person name="Marz M."/>
            <person name="Stadler P.F."/>
            <person name="Smith J."/>
            <person name="Kraus R.H."/>
            <person name="Zhao Y."/>
            <person name="Ren L."/>
            <person name="Fei J."/>
            <person name="Morisson M."/>
            <person name="Kaiser P."/>
            <person name="Griffin D.K."/>
            <person name="Rao M."/>
            <person name="Pitel F."/>
            <person name="Wang J."/>
            <person name="Li N."/>
        </authorList>
    </citation>
    <scope>NUCLEOTIDE SEQUENCE [LARGE SCALE GENOMIC DNA]</scope>
</reference>
<name>R0K6L9_ANAPL</name>
<sequence length="233" mass="25147">MLVLMVFLGTFTKDCNSQQGTDAWSLACHPAVSRVTFFPPSCKQPKIDVGIQKYQMRLLCLKSALQQEEQTHTASIISLAVEAGAGPALGGLLAQLLPNSCRRKNRPVSLSVRTSGSITAPKASDVLQIPLVIHCHPVKAPLFSREETTPFLLTLQTLLIVRVTSRASPPAVAASGTSLLESQPFPHFHPCWHKGPNGAGGLSVQYMQCHTISTKIPPSNFHVTEEEFSGKGL</sequence>
<proteinExistence type="predicted"/>
<keyword evidence="3" id="KW-1185">Reference proteome</keyword>
<evidence type="ECO:0000256" key="1">
    <source>
        <dbReference type="SAM" id="SignalP"/>
    </source>
</evidence>
<feature type="chain" id="PRO_5004354022" evidence="1">
    <location>
        <begin position="18"/>
        <end position="233"/>
    </location>
</feature>
<protein>
    <submittedName>
        <fullName evidence="2">Uncharacterized protein</fullName>
    </submittedName>
</protein>
<feature type="signal peptide" evidence="1">
    <location>
        <begin position="1"/>
        <end position="17"/>
    </location>
</feature>
<accession>R0K6L9</accession>
<evidence type="ECO:0000313" key="2">
    <source>
        <dbReference type="EMBL" id="EOB05811.1"/>
    </source>
</evidence>
<organism evidence="2 3">
    <name type="scientific">Anas platyrhynchos</name>
    <name type="common">Mallard</name>
    <name type="synonym">Anas boschas</name>
    <dbReference type="NCBI Taxonomy" id="8839"/>
    <lineage>
        <taxon>Eukaryota</taxon>
        <taxon>Metazoa</taxon>
        <taxon>Chordata</taxon>
        <taxon>Craniata</taxon>
        <taxon>Vertebrata</taxon>
        <taxon>Euteleostomi</taxon>
        <taxon>Archelosauria</taxon>
        <taxon>Archosauria</taxon>
        <taxon>Dinosauria</taxon>
        <taxon>Saurischia</taxon>
        <taxon>Theropoda</taxon>
        <taxon>Coelurosauria</taxon>
        <taxon>Aves</taxon>
        <taxon>Neognathae</taxon>
        <taxon>Galloanserae</taxon>
        <taxon>Anseriformes</taxon>
        <taxon>Anatidae</taxon>
        <taxon>Anatinae</taxon>
        <taxon>Anas</taxon>
    </lineage>
</organism>
<gene>
    <name evidence="2" type="ORF">Anapl_01147</name>
</gene>
<dbReference type="AlphaFoldDB" id="R0K6L9"/>
<dbReference type="Proteomes" id="UP000296049">
    <property type="component" value="Unassembled WGS sequence"/>
</dbReference>
<evidence type="ECO:0000313" key="3">
    <source>
        <dbReference type="Proteomes" id="UP000296049"/>
    </source>
</evidence>
<keyword evidence="1" id="KW-0732">Signal</keyword>